<dbReference type="OrthoDB" id="7348755at2"/>
<organism evidence="1 2">
    <name type="scientific">Magnetovibrio blakemorei</name>
    <dbReference type="NCBI Taxonomy" id="28181"/>
    <lineage>
        <taxon>Bacteria</taxon>
        <taxon>Pseudomonadati</taxon>
        <taxon>Pseudomonadota</taxon>
        <taxon>Alphaproteobacteria</taxon>
        <taxon>Rhodospirillales</taxon>
        <taxon>Magnetovibrionaceae</taxon>
        <taxon>Magnetovibrio</taxon>
    </lineage>
</organism>
<evidence type="ECO:0000313" key="1">
    <source>
        <dbReference type="EMBL" id="OEJ67251.1"/>
    </source>
</evidence>
<name>A0A1E5Q817_9PROT</name>
<reference evidence="2" key="1">
    <citation type="submission" date="2016-07" db="EMBL/GenBank/DDBJ databases">
        <authorList>
            <person name="Florea S."/>
            <person name="Webb J.S."/>
            <person name="Jaromczyk J."/>
            <person name="Schardl C.L."/>
        </authorList>
    </citation>
    <scope>NUCLEOTIDE SEQUENCE [LARGE SCALE GENOMIC DNA]</scope>
    <source>
        <strain evidence="2">MV-1</strain>
    </source>
</reference>
<dbReference type="AlphaFoldDB" id="A0A1E5Q817"/>
<protein>
    <submittedName>
        <fullName evidence="1">Uncharacterized protein</fullName>
    </submittedName>
</protein>
<dbReference type="RefSeq" id="WP_069957879.1">
    <property type="nucleotide sequence ID" value="NZ_MCGG01000024.1"/>
</dbReference>
<dbReference type="STRING" id="28181.BEN30_09725"/>
<keyword evidence="2" id="KW-1185">Reference proteome</keyword>
<dbReference type="EMBL" id="MCGG01000024">
    <property type="protein sequence ID" value="OEJ67251.1"/>
    <property type="molecule type" value="Genomic_DNA"/>
</dbReference>
<evidence type="ECO:0000313" key="2">
    <source>
        <dbReference type="Proteomes" id="UP000095347"/>
    </source>
</evidence>
<gene>
    <name evidence="1" type="ORF">BEN30_09725</name>
</gene>
<accession>A0A1E5Q817</accession>
<dbReference type="Proteomes" id="UP000095347">
    <property type="component" value="Unassembled WGS sequence"/>
</dbReference>
<comment type="caution">
    <text evidence="1">The sequence shown here is derived from an EMBL/GenBank/DDBJ whole genome shotgun (WGS) entry which is preliminary data.</text>
</comment>
<sequence>MPDDGAAGMARTRDDQFVSVPLGLVALTWIRLFKPLLAANLPQNPSNMGFEKLGFVKEGFRKLQHISHLDLRVGLSMTGDDAKALHAAIKDAADTITKMPATYMTYPDGSVILCSHRSQMLEGDRRP</sequence>
<proteinExistence type="predicted"/>